<dbReference type="EMBL" id="JBHSIU010000060">
    <property type="protein sequence ID" value="MFC5004376.1"/>
    <property type="molecule type" value="Genomic_DNA"/>
</dbReference>
<sequence length="120" mass="13218">MRCDVCGGELRAGDETPWGTWWSCGTCFATALTRPGEPPDLPPFRPLGDRWTTLVEEQAASVVWHALVFSTLTGCGRSGAGMAAENFSWKPDDNRACERCRRVLRTADAHWPRGVRGRPG</sequence>
<dbReference type="RefSeq" id="WP_380124209.1">
    <property type="nucleotide sequence ID" value="NZ_JBHSIU010000060.1"/>
</dbReference>
<keyword evidence="2" id="KW-1185">Reference proteome</keyword>
<accession>A0ABV9W6R4</accession>
<organism evidence="1 2">
    <name type="scientific">Dactylosporangium cerinum</name>
    <dbReference type="NCBI Taxonomy" id="1434730"/>
    <lineage>
        <taxon>Bacteria</taxon>
        <taxon>Bacillati</taxon>
        <taxon>Actinomycetota</taxon>
        <taxon>Actinomycetes</taxon>
        <taxon>Micromonosporales</taxon>
        <taxon>Micromonosporaceae</taxon>
        <taxon>Dactylosporangium</taxon>
    </lineage>
</organism>
<evidence type="ECO:0000313" key="1">
    <source>
        <dbReference type="EMBL" id="MFC5004376.1"/>
    </source>
</evidence>
<dbReference type="Proteomes" id="UP001595912">
    <property type="component" value="Unassembled WGS sequence"/>
</dbReference>
<gene>
    <name evidence="1" type="ORF">ACFPIJ_41935</name>
</gene>
<protein>
    <submittedName>
        <fullName evidence="1">Uncharacterized protein</fullName>
    </submittedName>
</protein>
<name>A0ABV9W6R4_9ACTN</name>
<evidence type="ECO:0000313" key="2">
    <source>
        <dbReference type="Proteomes" id="UP001595912"/>
    </source>
</evidence>
<comment type="caution">
    <text evidence="1">The sequence shown here is derived from an EMBL/GenBank/DDBJ whole genome shotgun (WGS) entry which is preliminary data.</text>
</comment>
<reference evidence="2" key="1">
    <citation type="journal article" date="2019" name="Int. J. Syst. Evol. Microbiol.">
        <title>The Global Catalogue of Microorganisms (GCM) 10K type strain sequencing project: providing services to taxonomists for standard genome sequencing and annotation.</title>
        <authorList>
            <consortium name="The Broad Institute Genomics Platform"/>
            <consortium name="The Broad Institute Genome Sequencing Center for Infectious Disease"/>
            <person name="Wu L."/>
            <person name="Ma J."/>
        </authorList>
    </citation>
    <scope>NUCLEOTIDE SEQUENCE [LARGE SCALE GENOMIC DNA]</scope>
    <source>
        <strain evidence="2">CGMCC 4.7152</strain>
    </source>
</reference>
<proteinExistence type="predicted"/>